<keyword evidence="9" id="KW-0675">Receptor</keyword>
<feature type="domain" description="MRH" evidence="8">
    <location>
        <begin position="1"/>
        <end position="57"/>
    </location>
</feature>
<dbReference type="GO" id="GO:0005537">
    <property type="term" value="F:D-mannose binding"/>
    <property type="evidence" value="ECO:0007669"/>
    <property type="project" value="InterPro"/>
</dbReference>
<name>A0A087USR9_STEMI</name>
<proteinExistence type="predicted"/>
<dbReference type="AlphaFoldDB" id="A0A087USR9"/>
<dbReference type="PANTHER" id="PTHR15071:SF0">
    <property type="entry name" value="MANNOSE 6-PHOSPHATE RECEPTOR-LIKE PROTEIN 1"/>
    <property type="match status" value="1"/>
</dbReference>
<reference evidence="9 10" key="1">
    <citation type="submission" date="2013-11" db="EMBL/GenBank/DDBJ databases">
        <title>Genome sequencing of Stegodyphus mimosarum.</title>
        <authorList>
            <person name="Bechsgaard J."/>
        </authorList>
    </citation>
    <scope>NUCLEOTIDE SEQUENCE [LARGE SCALE GENOMIC DNA]</scope>
</reference>
<keyword evidence="4" id="KW-0732">Signal</keyword>
<dbReference type="Gene3D" id="2.70.130.10">
    <property type="entry name" value="Mannose-6-phosphate receptor binding domain"/>
    <property type="match status" value="3"/>
</dbReference>
<keyword evidence="10" id="KW-1185">Reference proteome</keyword>
<dbReference type="EMBL" id="KK121404">
    <property type="protein sequence ID" value="KFM80408.1"/>
    <property type="molecule type" value="Genomic_DNA"/>
</dbReference>
<evidence type="ECO:0000256" key="7">
    <source>
        <dbReference type="ARBA" id="ARBA00023157"/>
    </source>
</evidence>
<gene>
    <name evidence="9" type="ORF">X975_21950</name>
</gene>
<keyword evidence="3" id="KW-0812">Transmembrane</keyword>
<keyword evidence="2" id="KW-0813">Transport</keyword>
<evidence type="ECO:0000256" key="3">
    <source>
        <dbReference type="ARBA" id="ARBA00022692"/>
    </source>
</evidence>
<dbReference type="PROSITE" id="PS51914">
    <property type="entry name" value="MRH"/>
    <property type="match status" value="3"/>
</dbReference>
<keyword evidence="7" id="KW-1015">Disulfide bond</keyword>
<feature type="non-terminal residue" evidence="9">
    <location>
        <position position="334"/>
    </location>
</feature>
<organism evidence="9 10">
    <name type="scientific">Stegodyphus mimosarum</name>
    <name type="common">African social velvet spider</name>
    <dbReference type="NCBI Taxonomy" id="407821"/>
    <lineage>
        <taxon>Eukaryota</taxon>
        <taxon>Metazoa</taxon>
        <taxon>Ecdysozoa</taxon>
        <taxon>Arthropoda</taxon>
        <taxon>Chelicerata</taxon>
        <taxon>Arachnida</taxon>
        <taxon>Araneae</taxon>
        <taxon>Araneomorphae</taxon>
        <taxon>Entelegynae</taxon>
        <taxon>Eresoidea</taxon>
        <taxon>Eresidae</taxon>
        <taxon>Stegodyphus</taxon>
    </lineage>
</organism>
<protein>
    <submittedName>
        <fullName evidence="9">Cation-independent mannose-6-phosphate receptor</fullName>
    </submittedName>
</protein>
<dbReference type="GO" id="GO:0010008">
    <property type="term" value="C:endosome membrane"/>
    <property type="evidence" value="ECO:0007669"/>
    <property type="project" value="UniProtKB-SubCell"/>
</dbReference>
<feature type="domain" description="MRH" evidence="8">
    <location>
        <begin position="61"/>
        <end position="208"/>
    </location>
</feature>
<dbReference type="Pfam" id="PF00878">
    <property type="entry name" value="CIMR"/>
    <property type="match status" value="2"/>
</dbReference>
<evidence type="ECO:0000256" key="2">
    <source>
        <dbReference type="ARBA" id="ARBA00022448"/>
    </source>
</evidence>
<dbReference type="InterPro" id="IPR000479">
    <property type="entry name" value="CIMR_rpt"/>
</dbReference>
<dbReference type="STRING" id="407821.A0A087USR9"/>
<dbReference type="SUPFAM" id="SSF50911">
    <property type="entry name" value="Mannose 6-phosphate receptor domain"/>
    <property type="match status" value="3"/>
</dbReference>
<dbReference type="OrthoDB" id="6415249at2759"/>
<evidence type="ECO:0000256" key="1">
    <source>
        <dbReference type="ARBA" id="ARBA00004308"/>
    </source>
</evidence>
<comment type="subcellular location">
    <subcellularLocation>
        <location evidence="1">Endomembrane system</location>
    </subcellularLocation>
</comment>
<dbReference type="InterPro" id="IPR009011">
    <property type="entry name" value="Man6P_isomerase_rcpt-bd_dom_sf"/>
</dbReference>
<accession>A0A087USR9</accession>
<evidence type="ECO:0000259" key="8">
    <source>
        <dbReference type="PROSITE" id="PS51914"/>
    </source>
</evidence>
<keyword evidence="5" id="KW-1133">Transmembrane helix</keyword>
<dbReference type="Proteomes" id="UP000054359">
    <property type="component" value="Unassembled WGS sequence"/>
</dbReference>
<evidence type="ECO:0000313" key="10">
    <source>
        <dbReference type="Proteomes" id="UP000054359"/>
    </source>
</evidence>
<feature type="domain" description="MRH" evidence="8">
    <location>
        <begin position="215"/>
        <end position="334"/>
    </location>
</feature>
<dbReference type="InterPro" id="IPR044865">
    <property type="entry name" value="MRH_dom"/>
</dbReference>
<dbReference type="GO" id="GO:0007041">
    <property type="term" value="P:lysosomal transport"/>
    <property type="evidence" value="ECO:0007669"/>
    <property type="project" value="InterPro"/>
</dbReference>
<keyword evidence="6" id="KW-0472">Membrane</keyword>
<dbReference type="GO" id="GO:0038023">
    <property type="term" value="F:signaling receptor activity"/>
    <property type="evidence" value="ECO:0007669"/>
    <property type="project" value="InterPro"/>
</dbReference>
<evidence type="ECO:0000256" key="5">
    <source>
        <dbReference type="ARBA" id="ARBA00022989"/>
    </source>
</evidence>
<dbReference type="PANTHER" id="PTHR15071">
    <property type="entry name" value="MANNOSE-6-PHOSPHATE RECEPTOR FAMILY MEMBER"/>
    <property type="match status" value="1"/>
</dbReference>
<dbReference type="SMART" id="SM01404">
    <property type="entry name" value="CIMR"/>
    <property type="match status" value="2"/>
</dbReference>
<evidence type="ECO:0000256" key="4">
    <source>
        <dbReference type="ARBA" id="ARBA00022729"/>
    </source>
</evidence>
<evidence type="ECO:0000313" key="9">
    <source>
        <dbReference type="EMBL" id="KFM80408.1"/>
    </source>
</evidence>
<dbReference type="OMA" id="PSAICAY"/>
<sequence>MLKYTSDADCCDVKYSYSTEITFTCHLGLEEVGPYFVSETKDCTFLFEYPTVHACPPFDIVQCSVIGEHGTYYDLSRLSLHNNNYYLKHPMYEKQFVINVCRSVVHTPHSLCPYTSASCLVDISSHPVDEPVNLGRVSEGPYIDNGKIKLNYTSGDPCDAEGTETIRFMQTVIEFICDHKSIDSKPEFLGKVGCIYYFDWHTVYACESKSLKGSVNCAVEDPLTGYLFNFSTLRNRGLFRYQKDDHQYYLSVCGNNDSSPCGADSGMCEEELNGVNRHWSGGKLNSNLIYNNGILFLNYSDGDPCHNGNFTRNTLIEFRCGHGLGEPKFLYKSH</sequence>
<evidence type="ECO:0000256" key="6">
    <source>
        <dbReference type="ARBA" id="ARBA00023136"/>
    </source>
</evidence>
<dbReference type="GO" id="GO:0000139">
    <property type="term" value="C:Golgi membrane"/>
    <property type="evidence" value="ECO:0007669"/>
    <property type="project" value="UniProtKB-SubCell"/>
</dbReference>